<sequence>MRFIKLLFLILVMMFGAVFAVLNSDSVPVNYYFGSRDLPLSLVLTLVLGVGVLLGLFSGMGRIVGLKREIQTLKRRSEMVSKEVNNLRALPLKE</sequence>
<keyword evidence="3 6" id="KW-1133">Transmembrane helix</keyword>
<dbReference type="OrthoDB" id="5653616at2"/>
<proteinExistence type="predicted"/>
<comment type="caution">
    <text evidence="8">The sequence shown here is derived from an EMBL/GenBank/DDBJ whole genome shotgun (WGS) entry which is preliminary data.</text>
</comment>
<feature type="domain" description="Lipopolysaccharide assembly protein A" evidence="7">
    <location>
        <begin position="22"/>
        <end position="84"/>
    </location>
</feature>
<dbReference type="InterPro" id="IPR010445">
    <property type="entry name" value="LapA_dom"/>
</dbReference>
<name>A0A1E2UR77_9GAMM</name>
<protein>
    <submittedName>
        <fullName evidence="8">DNA recombination protein RecN</fullName>
    </submittedName>
</protein>
<dbReference type="GO" id="GO:0005886">
    <property type="term" value="C:plasma membrane"/>
    <property type="evidence" value="ECO:0007669"/>
    <property type="project" value="InterPro"/>
</dbReference>
<dbReference type="EMBL" id="LVJZ01000003">
    <property type="protein sequence ID" value="ODB97239.1"/>
    <property type="molecule type" value="Genomic_DNA"/>
</dbReference>
<dbReference type="STRING" id="1818881.A3196_11005"/>
<reference evidence="8 9" key="1">
    <citation type="submission" date="2016-03" db="EMBL/GenBank/DDBJ databases">
        <title>Chemosynthetic sulphur-oxidizing symbionts of marine invertebrate animals are capable of nitrogen fixation.</title>
        <authorList>
            <person name="Petersen J.M."/>
            <person name="Kemper A."/>
            <person name="Gruber-Vodicka H."/>
            <person name="Cardini U."/>
            <person name="Geest Mvander."/>
            <person name="Kleiner M."/>
            <person name="Bulgheresi S."/>
            <person name="Fussmann M."/>
            <person name="Herbold C."/>
            <person name="Seah B.K.B."/>
            <person name="Antony C.Paul."/>
            <person name="Liu D."/>
            <person name="Belitz A."/>
            <person name="Weber M."/>
        </authorList>
    </citation>
    <scope>NUCLEOTIDE SEQUENCE [LARGE SCALE GENOMIC DNA]</scope>
    <source>
        <strain evidence="8">G_D</strain>
    </source>
</reference>
<evidence type="ECO:0000259" key="7">
    <source>
        <dbReference type="Pfam" id="PF06305"/>
    </source>
</evidence>
<keyword evidence="5" id="KW-0175">Coiled coil</keyword>
<dbReference type="PANTHER" id="PTHR41335">
    <property type="entry name" value="MEMBRANE PROTEIN-RELATED"/>
    <property type="match status" value="1"/>
</dbReference>
<keyword evidence="4 6" id="KW-0472">Membrane</keyword>
<dbReference type="PANTHER" id="PTHR41335:SF1">
    <property type="entry name" value="MEMBRANE PROTEIN"/>
    <property type="match status" value="1"/>
</dbReference>
<accession>A0A1E2UR77</accession>
<evidence type="ECO:0000256" key="2">
    <source>
        <dbReference type="ARBA" id="ARBA00022692"/>
    </source>
</evidence>
<gene>
    <name evidence="8" type="ORF">A3196_11005</name>
</gene>
<organism evidence="8 9">
    <name type="scientific">Candidatus Thiodiazotropha endoloripes</name>
    <dbReference type="NCBI Taxonomy" id="1818881"/>
    <lineage>
        <taxon>Bacteria</taxon>
        <taxon>Pseudomonadati</taxon>
        <taxon>Pseudomonadota</taxon>
        <taxon>Gammaproteobacteria</taxon>
        <taxon>Chromatiales</taxon>
        <taxon>Sedimenticolaceae</taxon>
        <taxon>Candidatus Thiodiazotropha</taxon>
    </lineage>
</organism>
<keyword evidence="9" id="KW-1185">Reference proteome</keyword>
<evidence type="ECO:0000313" key="9">
    <source>
        <dbReference type="Proteomes" id="UP000094849"/>
    </source>
</evidence>
<keyword evidence="2 6" id="KW-0812">Transmembrane</keyword>
<evidence type="ECO:0000256" key="1">
    <source>
        <dbReference type="ARBA" id="ARBA00022475"/>
    </source>
</evidence>
<dbReference type="RefSeq" id="WP_069005012.1">
    <property type="nucleotide sequence ID" value="NZ_LVJW01000003.1"/>
</dbReference>
<evidence type="ECO:0000256" key="6">
    <source>
        <dbReference type="SAM" id="Phobius"/>
    </source>
</evidence>
<evidence type="ECO:0000256" key="3">
    <source>
        <dbReference type="ARBA" id="ARBA00022989"/>
    </source>
</evidence>
<feature type="coiled-coil region" evidence="5">
    <location>
        <begin position="63"/>
        <end position="90"/>
    </location>
</feature>
<dbReference type="Pfam" id="PF06305">
    <property type="entry name" value="LapA_dom"/>
    <property type="match status" value="1"/>
</dbReference>
<evidence type="ECO:0000313" key="8">
    <source>
        <dbReference type="EMBL" id="ODB97239.1"/>
    </source>
</evidence>
<evidence type="ECO:0000256" key="5">
    <source>
        <dbReference type="SAM" id="Coils"/>
    </source>
</evidence>
<feature type="transmembrane region" description="Helical" evidence="6">
    <location>
        <begin position="40"/>
        <end position="65"/>
    </location>
</feature>
<dbReference type="AlphaFoldDB" id="A0A1E2UR77"/>
<dbReference type="Proteomes" id="UP000094849">
    <property type="component" value="Unassembled WGS sequence"/>
</dbReference>
<evidence type="ECO:0000256" key="4">
    <source>
        <dbReference type="ARBA" id="ARBA00023136"/>
    </source>
</evidence>
<keyword evidence="1" id="KW-1003">Cell membrane</keyword>